<dbReference type="GO" id="GO:0006631">
    <property type="term" value="P:fatty acid metabolic process"/>
    <property type="evidence" value="ECO:0007669"/>
    <property type="project" value="TreeGrafter"/>
</dbReference>
<dbReference type="PANTHER" id="PTHR43201:SF5">
    <property type="entry name" value="MEDIUM-CHAIN ACYL-COA LIGASE ACSF2, MITOCHONDRIAL"/>
    <property type="match status" value="1"/>
</dbReference>
<dbReference type="InterPro" id="IPR042099">
    <property type="entry name" value="ANL_N_sf"/>
</dbReference>
<feature type="domain" description="AMP-dependent synthetase/ligase" evidence="3">
    <location>
        <begin position="33"/>
        <end position="393"/>
    </location>
</feature>
<sequence length="537" mass="59939">MPYKQKFPLEKTASGGKEYLAYKMPYCNLYETLEASAKRFSDKVAVVDVASRVTYRELQQKTDAFAAYLYHYKHIRQGDRIALVMVNSIEFCVCFYAILKIGATVVSVNTKLSGDEMGYILSDAHANYAITDRAWYNKLENHRPQLDWLIFSDTAPDGFSTVAEAIETGAKLPDTPTVRDDSLPADIMYTSGTTGRPKGAVMTHFNLLQGLYVYVEADDMDEREITVLSVPAFHITGLNNVLTVFIFIGGTIVMLPFFNAEKTLDAITEYRATYFHAVATVFMMLEGAVTEKHDLSSLRTALCGGGFISRETIRNFCAKAVNCRFHPVYGMTETSGAGTYFSGHCLDSSIEDSCGKVSANCEIQIVNENNVALPANTMGEICFRGSFVIDHYLNGVSPDSFTDGWLHSGDVGYFDENGYLFIKDRIKDMINRGGEKIFSLAVEDVIMKYGGIKQAAVFGVQDDLYGEVPAAVIVPESGVSISIDSLRTYLRDHIAHYKVPVIFEIRDRLPVTASGKPRKFELRQEFNRKRQRESVKL</sequence>
<protein>
    <submittedName>
        <fullName evidence="5">Acyl--CoA ligase</fullName>
    </submittedName>
</protein>
<dbReference type="InterPro" id="IPR020845">
    <property type="entry name" value="AMP-binding_CS"/>
</dbReference>
<dbReference type="Proteomes" id="UP000824260">
    <property type="component" value="Unassembled WGS sequence"/>
</dbReference>
<dbReference type="InterPro" id="IPR045851">
    <property type="entry name" value="AMP-bd_C_sf"/>
</dbReference>
<feature type="domain" description="AMP-binding enzyme C-terminal" evidence="4">
    <location>
        <begin position="442"/>
        <end position="516"/>
    </location>
</feature>
<dbReference type="Gene3D" id="3.30.300.30">
    <property type="match status" value="1"/>
</dbReference>
<gene>
    <name evidence="5" type="ORF">IAA52_11870</name>
</gene>
<proteinExistence type="inferred from homology"/>
<dbReference type="EMBL" id="DVFZ01000108">
    <property type="protein sequence ID" value="HIQ83784.1"/>
    <property type="molecule type" value="Genomic_DNA"/>
</dbReference>
<dbReference type="GO" id="GO:0031956">
    <property type="term" value="F:medium-chain fatty acid-CoA ligase activity"/>
    <property type="evidence" value="ECO:0007669"/>
    <property type="project" value="TreeGrafter"/>
</dbReference>
<dbReference type="PROSITE" id="PS00455">
    <property type="entry name" value="AMP_BINDING"/>
    <property type="match status" value="1"/>
</dbReference>
<name>A0A9D0ZP22_9FIRM</name>
<accession>A0A9D0ZP22</accession>
<dbReference type="Pfam" id="PF13193">
    <property type="entry name" value="AMP-binding_C"/>
    <property type="match status" value="1"/>
</dbReference>
<evidence type="ECO:0000259" key="4">
    <source>
        <dbReference type="Pfam" id="PF13193"/>
    </source>
</evidence>
<dbReference type="Gene3D" id="3.40.50.12780">
    <property type="entry name" value="N-terminal domain of ligase-like"/>
    <property type="match status" value="1"/>
</dbReference>
<organism evidence="5 6">
    <name type="scientific">Candidatus Pullichristensenella stercorigallinarum</name>
    <dbReference type="NCBI Taxonomy" id="2840909"/>
    <lineage>
        <taxon>Bacteria</taxon>
        <taxon>Bacillati</taxon>
        <taxon>Bacillota</taxon>
        <taxon>Clostridia</taxon>
        <taxon>Candidatus Pullichristensenella</taxon>
    </lineage>
</organism>
<reference evidence="5" key="2">
    <citation type="journal article" date="2021" name="PeerJ">
        <title>Extensive microbial diversity within the chicken gut microbiome revealed by metagenomics and culture.</title>
        <authorList>
            <person name="Gilroy R."/>
            <person name="Ravi A."/>
            <person name="Getino M."/>
            <person name="Pursley I."/>
            <person name="Horton D.L."/>
            <person name="Alikhan N.F."/>
            <person name="Baker D."/>
            <person name="Gharbi K."/>
            <person name="Hall N."/>
            <person name="Watson M."/>
            <person name="Adriaenssens E.M."/>
            <person name="Foster-Nyarko E."/>
            <person name="Jarju S."/>
            <person name="Secka A."/>
            <person name="Antonio M."/>
            <person name="Oren A."/>
            <person name="Chaudhuri R.R."/>
            <person name="La Ragione R."/>
            <person name="Hildebrand F."/>
            <person name="Pallen M.J."/>
        </authorList>
    </citation>
    <scope>NUCLEOTIDE SEQUENCE</scope>
    <source>
        <strain evidence="5">ChiSjej6B24-2974</strain>
    </source>
</reference>
<keyword evidence="2 5" id="KW-0436">Ligase</keyword>
<evidence type="ECO:0000256" key="1">
    <source>
        <dbReference type="ARBA" id="ARBA00006432"/>
    </source>
</evidence>
<dbReference type="SUPFAM" id="SSF56801">
    <property type="entry name" value="Acetyl-CoA synthetase-like"/>
    <property type="match status" value="1"/>
</dbReference>
<evidence type="ECO:0000313" key="6">
    <source>
        <dbReference type="Proteomes" id="UP000824260"/>
    </source>
</evidence>
<dbReference type="AlphaFoldDB" id="A0A9D0ZP22"/>
<dbReference type="PANTHER" id="PTHR43201">
    <property type="entry name" value="ACYL-COA SYNTHETASE"/>
    <property type="match status" value="1"/>
</dbReference>
<reference evidence="5" key="1">
    <citation type="submission" date="2020-10" db="EMBL/GenBank/DDBJ databases">
        <authorList>
            <person name="Gilroy R."/>
        </authorList>
    </citation>
    <scope>NUCLEOTIDE SEQUENCE</scope>
    <source>
        <strain evidence="5">ChiSjej6B24-2974</strain>
    </source>
</reference>
<evidence type="ECO:0000256" key="2">
    <source>
        <dbReference type="ARBA" id="ARBA00022598"/>
    </source>
</evidence>
<dbReference type="InterPro" id="IPR025110">
    <property type="entry name" value="AMP-bd_C"/>
</dbReference>
<evidence type="ECO:0000313" key="5">
    <source>
        <dbReference type="EMBL" id="HIQ83784.1"/>
    </source>
</evidence>
<dbReference type="Pfam" id="PF00501">
    <property type="entry name" value="AMP-binding"/>
    <property type="match status" value="1"/>
</dbReference>
<comment type="similarity">
    <text evidence="1">Belongs to the ATP-dependent AMP-binding enzyme family.</text>
</comment>
<dbReference type="InterPro" id="IPR000873">
    <property type="entry name" value="AMP-dep_synth/lig_dom"/>
</dbReference>
<evidence type="ECO:0000259" key="3">
    <source>
        <dbReference type="Pfam" id="PF00501"/>
    </source>
</evidence>
<comment type="caution">
    <text evidence="5">The sequence shown here is derived from an EMBL/GenBank/DDBJ whole genome shotgun (WGS) entry which is preliminary data.</text>
</comment>